<dbReference type="Pfam" id="PF06271">
    <property type="entry name" value="RDD"/>
    <property type="match status" value="1"/>
</dbReference>
<keyword evidence="2" id="KW-1003">Cell membrane</keyword>
<feature type="domain" description="RDD" evidence="7">
    <location>
        <begin position="4"/>
        <end position="145"/>
    </location>
</feature>
<sequence>MEKPAGFWIRFLAYIIDFIIVGIPTYIIQFIITSIFVVGAVSANPGGMTEEEYTIIYLIFGVMPMIIISVILGILYYGLLTASKMQGTLGKKILGLKVVNEQGGRVSIGQGIGRYFAYILSGIIFYIGFIMVAFGQKKGLHDIICQTRVVYK</sequence>
<evidence type="ECO:0000256" key="1">
    <source>
        <dbReference type="ARBA" id="ARBA00004651"/>
    </source>
</evidence>
<organism evidence="8 9">
    <name type="scientific">Bacillus atrophaeus (strain 1942)</name>
    <dbReference type="NCBI Taxonomy" id="720555"/>
    <lineage>
        <taxon>Bacteria</taxon>
        <taxon>Bacillati</taxon>
        <taxon>Bacillota</taxon>
        <taxon>Bacilli</taxon>
        <taxon>Bacillales</taxon>
        <taxon>Bacillaceae</taxon>
        <taxon>Bacillus</taxon>
    </lineage>
</organism>
<keyword evidence="3 6" id="KW-0812">Transmembrane</keyword>
<dbReference type="EMBL" id="CP002207">
    <property type="protein sequence ID" value="ADP34508.1"/>
    <property type="molecule type" value="Genomic_DNA"/>
</dbReference>
<feature type="transmembrane region" description="Helical" evidence="6">
    <location>
        <begin position="115"/>
        <end position="134"/>
    </location>
</feature>
<evidence type="ECO:0000256" key="6">
    <source>
        <dbReference type="SAM" id="Phobius"/>
    </source>
</evidence>
<dbReference type="PANTHER" id="PTHR36115">
    <property type="entry name" value="PROLINE-RICH ANTIGEN HOMOLOG-RELATED"/>
    <property type="match status" value="1"/>
</dbReference>
<dbReference type="InterPro" id="IPR051791">
    <property type="entry name" value="Pra-immunoreactive"/>
</dbReference>
<dbReference type="RefSeq" id="WP_003326190.1">
    <property type="nucleotide sequence ID" value="NC_014639.1"/>
</dbReference>
<evidence type="ECO:0000256" key="4">
    <source>
        <dbReference type="ARBA" id="ARBA00022989"/>
    </source>
</evidence>
<evidence type="ECO:0000259" key="7">
    <source>
        <dbReference type="Pfam" id="PF06271"/>
    </source>
</evidence>
<evidence type="ECO:0000313" key="9">
    <source>
        <dbReference type="Proteomes" id="UP000006867"/>
    </source>
</evidence>
<evidence type="ECO:0000313" key="8">
    <source>
        <dbReference type="EMBL" id="ADP34508.1"/>
    </source>
</evidence>
<evidence type="ECO:0000256" key="2">
    <source>
        <dbReference type="ARBA" id="ARBA00022475"/>
    </source>
</evidence>
<protein>
    <submittedName>
        <fullName evidence="8">Integral inner membrane protein</fullName>
    </submittedName>
</protein>
<gene>
    <name evidence="8" type="ordered locus">BATR1942_17955</name>
</gene>
<evidence type="ECO:0000256" key="3">
    <source>
        <dbReference type="ARBA" id="ARBA00022692"/>
    </source>
</evidence>
<accession>A0ABM5M2Y7</accession>
<dbReference type="InterPro" id="IPR010432">
    <property type="entry name" value="RDD"/>
</dbReference>
<reference evidence="8 9" key="1">
    <citation type="journal article" date="2011" name="Front. Microbiol.">
        <title>Genomic signatures of strain selection and enhancement in Bacillus atrophaeus var. globigii, a historical biowarfare simulant.</title>
        <authorList>
            <person name="Gibbons H.S."/>
            <person name="Broomall S.M."/>
            <person name="McNew L.A."/>
            <person name="Daligault H."/>
            <person name="Chapman C."/>
            <person name="Bruce D."/>
            <person name="Karavis M."/>
            <person name="Krepps M."/>
            <person name="McGregor P.A."/>
            <person name="Hong C."/>
            <person name="Park K.H."/>
            <person name="Akmal A."/>
            <person name="Feldman A."/>
            <person name="Lin J.S."/>
            <person name="Chang W.E."/>
            <person name="Higgs B.W."/>
            <person name="Demirev P."/>
            <person name="Lindquist J."/>
            <person name="Liem A."/>
            <person name="Fochler E."/>
            <person name="Read T.D."/>
            <person name="Tapia R."/>
            <person name="Johnson S."/>
            <person name="Bishop-Lilly K.A."/>
            <person name="Detter C."/>
            <person name="Han C."/>
            <person name="Sozhamannan S."/>
            <person name="Rosenzweig C.N."/>
            <person name="Skowronski E.W."/>
        </authorList>
    </citation>
    <scope>NUCLEOTIDE SEQUENCE [LARGE SCALE GENOMIC DNA]</scope>
    <source>
        <strain evidence="8 9">1942</strain>
    </source>
</reference>
<keyword evidence="4 6" id="KW-1133">Transmembrane helix</keyword>
<keyword evidence="5 6" id="KW-0472">Membrane</keyword>
<evidence type="ECO:0000256" key="5">
    <source>
        <dbReference type="ARBA" id="ARBA00023136"/>
    </source>
</evidence>
<dbReference type="PANTHER" id="PTHR36115:SF9">
    <property type="entry name" value="LMO1584 PROTEIN"/>
    <property type="match status" value="1"/>
</dbReference>
<keyword evidence="9" id="KW-1185">Reference proteome</keyword>
<proteinExistence type="predicted"/>
<feature type="transmembrane region" description="Helical" evidence="6">
    <location>
        <begin position="55"/>
        <end position="79"/>
    </location>
</feature>
<dbReference type="Proteomes" id="UP000006867">
    <property type="component" value="Chromosome"/>
</dbReference>
<feature type="transmembrane region" description="Helical" evidence="6">
    <location>
        <begin position="12"/>
        <end position="43"/>
    </location>
</feature>
<name>A0ABM5M2Y7_BACA1</name>
<comment type="subcellular location">
    <subcellularLocation>
        <location evidence="1">Cell membrane</location>
        <topology evidence="1">Multi-pass membrane protein</topology>
    </subcellularLocation>
</comment>